<reference evidence="1 2" key="1">
    <citation type="submission" date="2022-06" db="EMBL/GenBank/DDBJ databases">
        <title>Sequencing the genomes of 1000 actinobacteria strains.</title>
        <authorList>
            <person name="Klenk H.-P."/>
        </authorList>
    </citation>
    <scope>NUCLEOTIDE SEQUENCE [LARGE SCALE GENOMIC DNA]</scope>
    <source>
        <strain evidence="1 2">DSM 41656</strain>
    </source>
</reference>
<organism evidence="1 2">
    <name type="scientific">Kitasatospora paracochleata</name>
    <dbReference type="NCBI Taxonomy" id="58354"/>
    <lineage>
        <taxon>Bacteria</taxon>
        <taxon>Bacillati</taxon>
        <taxon>Actinomycetota</taxon>
        <taxon>Actinomycetes</taxon>
        <taxon>Kitasatosporales</taxon>
        <taxon>Streptomycetaceae</taxon>
        <taxon>Kitasatospora</taxon>
    </lineage>
</organism>
<name>A0ABT1J8B7_9ACTN</name>
<dbReference type="EMBL" id="JAMZDX010000007">
    <property type="protein sequence ID" value="MCP2313444.1"/>
    <property type="molecule type" value="Genomic_DNA"/>
</dbReference>
<keyword evidence="2" id="KW-1185">Reference proteome</keyword>
<proteinExistence type="predicted"/>
<evidence type="ECO:0000313" key="1">
    <source>
        <dbReference type="EMBL" id="MCP2313444.1"/>
    </source>
</evidence>
<dbReference type="Proteomes" id="UP001206483">
    <property type="component" value="Unassembled WGS sequence"/>
</dbReference>
<protein>
    <submittedName>
        <fullName evidence="1">Uncharacterized protein</fullName>
    </submittedName>
</protein>
<sequence length="310" mass="33265">MPDQHLPGAELHLLDDAPMNGDGGARVIWHITWDKNATAAAPADLVPFDNLVGYFTGSGSGEAPHLIWNPFTGRIAQLFSATSRSKSVINAPGGVETNRKGDICIQIETLFFPYCRVDGHVYATVADTPCVGLDRIMAWLRSWGVPDVWPMGPPDWNSHRDAHIWDTQPGHYGHSQIPENDHTDPGPMPALFTPHIQEDDMPSAQEVAVAVALEPVLREYDAQGHPLPDRTASLSDYLGGLQLANGRIEATLAKLQAALTAQAAAIQSLAAQLGQIHGVDTATVVAAVQQAIRDAVVDVDVTVHDLPKGS</sequence>
<evidence type="ECO:0000313" key="2">
    <source>
        <dbReference type="Proteomes" id="UP001206483"/>
    </source>
</evidence>
<gene>
    <name evidence="1" type="ORF">FHR36_006643</name>
</gene>
<dbReference type="RefSeq" id="WP_253803370.1">
    <property type="nucleotide sequence ID" value="NZ_BAAAUB010000006.1"/>
</dbReference>
<comment type="caution">
    <text evidence="1">The sequence shown here is derived from an EMBL/GenBank/DDBJ whole genome shotgun (WGS) entry which is preliminary data.</text>
</comment>
<accession>A0ABT1J8B7</accession>